<keyword evidence="5 6" id="KW-0067">ATP-binding</keyword>
<dbReference type="PANTHER" id="PTHR11584">
    <property type="entry name" value="SERINE/THREONINE PROTEIN KINASE"/>
    <property type="match status" value="1"/>
</dbReference>
<feature type="region of interest" description="Disordered" evidence="7">
    <location>
        <begin position="312"/>
        <end position="378"/>
    </location>
</feature>
<dbReference type="Pfam" id="PF01335">
    <property type="entry name" value="DED"/>
    <property type="match status" value="1"/>
</dbReference>
<evidence type="ECO:0000259" key="9">
    <source>
        <dbReference type="PROSITE" id="PS50017"/>
    </source>
</evidence>
<feature type="region of interest" description="Disordered" evidence="7">
    <location>
        <begin position="265"/>
        <end position="284"/>
    </location>
</feature>
<dbReference type="SUPFAM" id="SSF47986">
    <property type="entry name" value="DEATH domain"/>
    <property type="match status" value="2"/>
</dbReference>
<protein>
    <submittedName>
        <fullName evidence="11">Mitogen-activated protein kinase kinase kinase 2</fullName>
        <ecNumber evidence="11">2.7.11.25</ecNumber>
    </submittedName>
</protein>
<dbReference type="InterPro" id="IPR011029">
    <property type="entry name" value="DEATH-like_dom_sf"/>
</dbReference>
<evidence type="ECO:0000256" key="6">
    <source>
        <dbReference type="PROSITE-ProRule" id="PRU10141"/>
    </source>
</evidence>
<dbReference type="InterPro" id="IPR011009">
    <property type="entry name" value="Kinase-like_dom_sf"/>
</dbReference>
<feature type="binding site" evidence="6">
    <location>
        <position position="446"/>
    </location>
    <ligand>
        <name>ATP</name>
        <dbReference type="ChEBI" id="CHEBI:30616"/>
    </ligand>
</feature>
<evidence type="ECO:0000256" key="3">
    <source>
        <dbReference type="ARBA" id="ARBA00022741"/>
    </source>
</evidence>
<comment type="caution">
    <text evidence="11">The sequence shown here is derived from an EMBL/GenBank/DDBJ whole genome shotgun (WGS) entry which is preliminary data.</text>
</comment>
<accession>A0A9W9ZEQ9</accession>
<feature type="domain" description="Protein kinase" evidence="8">
    <location>
        <begin position="417"/>
        <end position="655"/>
    </location>
</feature>
<dbReference type="PROSITE" id="PS50168">
    <property type="entry name" value="DED"/>
    <property type="match status" value="1"/>
</dbReference>
<dbReference type="PANTHER" id="PTHR11584:SF369">
    <property type="entry name" value="MITOGEN-ACTIVATED PROTEIN KINASE KINASE KINASE 19-RELATED"/>
    <property type="match status" value="1"/>
</dbReference>
<dbReference type="PROSITE" id="PS50011">
    <property type="entry name" value="PROTEIN_KINASE_DOM"/>
    <property type="match status" value="1"/>
</dbReference>
<reference evidence="11" key="1">
    <citation type="submission" date="2023-01" db="EMBL/GenBank/DDBJ databases">
        <title>Genome assembly of the deep-sea coral Lophelia pertusa.</title>
        <authorList>
            <person name="Herrera S."/>
            <person name="Cordes E."/>
        </authorList>
    </citation>
    <scope>NUCLEOTIDE SEQUENCE</scope>
    <source>
        <strain evidence="11">USNM1676648</strain>
        <tissue evidence="11">Polyp</tissue>
    </source>
</reference>
<name>A0A9W9ZEQ9_9CNID</name>
<dbReference type="AlphaFoldDB" id="A0A9W9ZEQ9"/>
<dbReference type="InterPro" id="IPR008271">
    <property type="entry name" value="Ser/Thr_kinase_AS"/>
</dbReference>
<dbReference type="InterPro" id="IPR000719">
    <property type="entry name" value="Prot_kinase_dom"/>
</dbReference>
<dbReference type="PROSITE" id="PS50017">
    <property type="entry name" value="DEATH_DOMAIN"/>
    <property type="match status" value="1"/>
</dbReference>
<dbReference type="GO" id="GO:0042981">
    <property type="term" value="P:regulation of apoptotic process"/>
    <property type="evidence" value="ECO:0007669"/>
    <property type="project" value="InterPro"/>
</dbReference>
<evidence type="ECO:0000256" key="2">
    <source>
        <dbReference type="ARBA" id="ARBA00022679"/>
    </source>
</evidence>
<evidence type="ECO:0000256" key="5">
    <source>
        <dbReference type="ARBA" id="ARBA00022840"/>
    </source>
</evidence>
<dbReference type="GO" id="GO:0031349">
    <property type="term" value="P:positive regulation of defense response"/>
    <property type="evidence" value="ECO:0007669"/>
    <property type="project" value="UniProtKB-ARBA"/>
</dbReference>
<dbReference type="PRINTS" id="PR00109">
    <property type="entry name" value="TYRKINASE"/>
</dbReference>
<dbReference type="Proteomes" id="UP001163046">
    <property type="component" value="Unassembled WGS sequence"/>
</dbReference>
<dbReference type="Pfam" id="PF00069">
    <property type="entry name" value="Pkinase"/>
    <property type="match status" value="1"/>
</dbReference>
<dbReference type="GO" id="GO:0045087">
    <property type="term" value="P:innate immune response"/>
    <property type="evidence" value="ECO:0007669"/>
    <property type="project" value="UniProtKB-ARBA"/>
</dbReference>
<dbReference type="SMART" id="SM00220">
    <property type="entry name" value="S_TKc"/>
    <property type="match status" value="1"/>
</dbReference>
<dbReference type="InterPro" id="IPR001875">
    <property type="entry name" value="DED_dom"/>
</dbReference>
<dbReference type="Gene3D" id="1.10.510.10">
    <property type="entry name" value="Transferase(Phosphotransferase) domain 1"/>
    <property type="match status" value="1"/>
</dbReference>
<dbReference type="GO" id="GO:0005524">
    <property type="term" value="F:ATP binding"/>
    <property type="evidence" value="ECO:0007669"/>
    <property type="project" value="UniProtKB-UniRule"/>
</dbReference>
<evidence type="ECO:0000313" key="11">
    <source>
        <dbReference type="EMBL" id="KAJ7380341.1"/>
    </source>
</evidence>
<dbReference type="Pfam" id="PF00531">
    <property type="entry name" value="Death"/>
    <property type="match status" value="1"/>
</dbReference>
<dbReference type="PROSITE" id="PS00108">
    <property type="entry name" value="PROTEIN_KINASE_ST"/>
    <property type="match status" value="1"/>
</dbReference>
<gene>
    <name evidence="11" type="primary">MAP3K2_1</name>
    <name evidence="11" type="ORF">OS493_008791</name>
</gene>
<dbReference type="EC" id="2.7.11.25" evidence="11"/>
<sequence>MNSYRALLLELSNSLTYSDLEGLKFLCRDVIPAGRAEKITRPFEFFSALEHLNMLSEENRDFLASKLILINRNDLRNQLLGIQGDQNVPQLGQAPVLAPGSTGLYNGVVPDALVHDLVEDLSTSWRMLGRRLGLTEGVIKNIDSEHRRVIEKGVAMFDEWKQRKTTDATMEALRDGLEKIGRRDMSEKVRDFALKEQQEQVTAAVEQNETVELRQPFPNLNALLPALRDGYPLSTTGTQCQPEEQVESNQRPFAAAPILSPSISMPAAASSHRDPAHQIPPTAPILADPSLLPYPVPISQAARLEPSLQMPDTAAPTLAEPSLPYPVPISQGIRREPSLSMPAPALSGPSPIDVNNSSTDAIHGSPEANGPSAVARSTGQDITDHGANNNARTGVPVESAPRSQLMADGSFLDPDKYEAVKPLGCGGFAKVYLCISKKTGNRMAVKMCDLGMNHRETQNQTQAVATEVKVLSAVKHKHIVKFFYSEESHNTLLLFLEYMEGGSIEGLLRLKGAIEEPLVRTFTSQILTGVDFLHNKGIIHRDIKGANVLLDERQMNIKLADFGISTIMNKLKTVTGGRMTKNIVASFHWTSPELLSSKPYGRKTDIWSVGCTVVEMLTTKPPLFYEGLEMTQAMYKIVNHLVEPPPDCTSIALDF</sequence>
<keyword evidence="4 11" id="KW-0418">Kinase</keyword>
<evidence type="ECO:0000256" key="7">
    <source>
        <dbReference type="SAM" id="MobiDB-lite"/>
    </source>
</evidence>
<keyword evidence="12" id="KW-1185">Reference proteome</keyword>
<organism evidence="11 12">
    <name type="scientific">Desmophyllum pertusum</name>
    <dbReference type="NCBI Taxonomy" id="174260"/>
    <lineage>
        <taxon>Eukaryota</taxon>
        <taxon>Metazoa</taxon>
        <taxon>Cnidaria</taxon>
        <taxon>Anthozoa</taxon>
        <taxon>Hexacorallia</taxon>
        <taxon>Scleractinia</taxon>
        <taxon>Caryophylliina</taxon>
        <taxon>Caryophylliidae</taxon>
        <taxon>Desmophyllum</taxon>
    </lineage>
</organism>
<feature type="domain" description="Death" evidence="9">
    <location>
        <begin position="110"/>
        <end position="193"/>
    </location>
</feature>
<dbReference type="GO" id="GO:1902533">
    <property type="term" value="P:positive regulation of intracellular signal transduction"/>
    <property type="evidence" value="ECO:0007669"/>
    <property type="project" value="UniProtKB-ARBA"/>
</dbReference>
<dbReference type="Gene3D" id="1.10.533.10">
    <property type="entry name" value="Death Domain, Fas"/>
    <property type="match status" value="2"/>
</dbReference>
<evidence type="ECO:0000313" key="12">
    <source>
        <dbReference type="Proteomes" id="UP001163046"/>
    </source>
</evidence>
<dbReference type="EMBL" id="MU826353">
    <property type="protein sequence ID" value="KAJ7380341.1"/>
    <property type="molecule type" value="Genomic_DNA"/>
</dbReference>
<evidence type="ECO:0000259" key="10">
    <source>
        <dbReference type="PROSITE" id="PS50168"/>
    </source>
</evidence>
<keyword evidence="3 6" id="KW-0547">Nucleotide-binding</keyword>
<evidence type="ECO:0000259" key="8">
    <source>
        <dbReference type="PROSITE" id="PS50011"/>
    </source>
</evidence>
<feature type="domain" description="DED" evidence="10">
    <location>
        <begin position="3"/>
        <end position="81"/>
    </location>
</feature>
<dbReference type="SMART" id="SM00005">
    <property type="entry name" value="DEATH"/>
    <property type="match status" value="1"/>
</dbReference>
<proteinExistence type="predicted"/>
<keyword evidence="1" id="KW-0723">Serine/threonine-protein kinase</keyword>
<dbReference type="InterPro" id="IPR017441">
    <property type="entry name" value="Protein_kinase_ATP_BS"/>
</dbReference>
<dbReference type="InterPro" id="IPR001245">
    <property type="entry name" value="Ser-Thr/Tyr_kinase_cat_dom"/>
</dbReference>
<dbReference type="CDD" id="cd01670">
    <property type="entry name" value="Death"/>
    <property type="match status" value="1"/>
</dbReference>
<keyword evidence="2 11" id="KW-0808">Transferase</keyword>
<dbReference type="PROSITE" id="PS00107">
    <property type="entry name" value="PROTEIN_KINASE_ATP"/>
    <property type="match status" value="1"/>
</dbReference>
<dbReference type="SMART" id="SM00031">
    <property type="entry name" value="DED"/>
    <property type="match status" value="1"/>
</dbReference>
<dbReference type="OrthoDB" id="266718at2759"/>
<dbReference type="GO" id="GO:0009893">
    <property type="term" value="P:positive regulation of metabolic process"/>
    <property type="evidence" value="ECO:0007669"/>
    <property type="project" value="UniProtKB-ARBA"/>
</dbReference>
<dbReference type="GO" id="GO:0004709">
    <property type="term" value="F:MAP kinase kinase kinase activity"/>
    <property type="evidence" value="ECO:0007669"/>
    <property type="project" value="UniProtKB-EC"/>
</dbReference>
<dbReference type="InterPro" id="IPR000488">
    <property type="entry name" value="Death_dom"/>
</dbReference>
<dbReference type="SUPFAM" id="SSF56112">
    <property type="entry name" value="Protein kinase-like (PK-like)"/>
    <property type="match status" value="1"/>
</dbReference>
<evidence type="ECO:0000256" key="4">
    <source>
        <dbReference type="ARBA" id="ARBA00022777"/>
    </source>
</evidence>
<dbReference type="CDD" id="cd00045">
    <property type="entry name" value="DED"/>
    <property type="match status" value="1"/>
</dbReference>
<evidence type="ECO:0000256" key="1">
    <source>
        <dbReference type="ARBA" id="ARBA00022527"/>
    </source>
</evidence>